<dbReference type="InterPro" id="IPR016181">
    <property type="entry name" value="Acyl_CoA_acyltransferase"/>
</dbReference>
<sequence length="325" mass="38082">MKVYSVKQYQPHFKSVWNAFVSNSKNATFLFHRDFMEYHQERFEDFSLMIFKREKLVALLPANRVGDEVYSHQGLTYGGLILSKNIRFENVLQSYEILLKFLYEQHIKSLYIKEIPSIYHHIPAEEIAYLNFIMSAQLIRRDTLSVIDNQNRLKFSGSRLEGIKRAKKYQLRIEEDGDFEIFWNEILIPNLLKKHNANPVHSLDDILYLKNTFPENIKQFNAYHAGQIVAGATIFETENVAHCQYISGNDDKNRLGSLDGLHDYLINTVYVKKRYFDFGTSNENDGKNINKGLQFWKEGFGARTQTQDFLRIDPQNYNALNAILK</sequence>
<keyword evidence="2" id="KW-1185">Reference proteome</keyword>
<dbReference type="EMBL" id="JACGLT010000005">
    <property type="protein sequence ID" value="MBA6152783.1"/>
    <property type="molecule type" value="Genomic_DNA"/>
</dbReference>
<dbReference type="GO" id="GO:0016740">
    <property type="term" value="F:transferase activity"/>
    <property type="evidence" value="ECO:0007669"/>
    <property type="project" value="UniProtKB-KW"/>
</dbReference>
<dbReference type="SUPFAM" id="SSF55729">
    <property type="entry name" value="Acyl-CoA N-acyltransferases (Nat)"/>
    <property type="match status" value="1"/>
</dbReference>
<dbReference type="AlphaFoldDB" id="A0A7W2M4Y0"/>
<reference evidence="1 2" key="1">
    <citation type="submission" date="2020-07" db="EMBL/GenBank/DDBJ databases">
        <title>Bacterium isolated from marine sediment.</title>
        <authorList>
            <person name="Shang D."/>
        </authorList>
    </citation>
    <scope>NUCLEOTIDE SEQUENCE [LARGE SCALE GENOMIC DNA]</scope>
    <source>
        <strain evidence="1 2">F6074</strain>
    </source>
</reference>
<protein>
    <submittedName>
        <fullName evidence="1">GNAT family N-acetyltransferase</fullName>
    </submittedName>
</protein>
<evidence type="ECO:0000313" key="2">
    <source>
        <dbReference type="Proteomes" id="UP000541857"/>
    </source>
</evidence>
<proteinExistence type="predicted"/>
<gene>
    <name evidence="1" type="ORF">H3Z82_08615</name>
</gene>
<name>A0A7W2M4Y0_9FLAO</name>
<organism evidence="1 2">
    <name type="scientific">Gelidibacter maritimus</name>
    <dbReference type="NCBI Taxonomy" id="2761487"/>
    <lineage>
        <taxon>Bacteria</taxon>
        <taxon>Pseudomonadati</taxon>
        <taxon>Bacteroidota</taxon>
        <taxon>Flavobacteriia</taxon>
        <taxon>Flavobacteriales</taxon>
        <taxon>Flavobacteriaceae</taxon>
        <taxon>Gelidibacter</taxon>
    </lineage>
</organism>
<dbReference type="Proteomes" id="UP000541857">
    <property type="component" value="Unassembled WGS sequence"/>
</dbReference>
<dbReference type="Gene3D" id="3.40.630.30">
    <property type="match status" value="1"/>
</dbReference>
<evidence type="ECO:0000313" key="1">
    <source>
        <dbReference type="EMBL" id="MBA6152783.1"/>
    </source>
</evidence>
<comment type="caution">
    <text evidence="1">The sequence shown here is derived from an EMBL/GenBank/DDBJ whole genome shotgun (WGS) entry which is preliminary data.</text>
</comment>
<accession>A0A7W2M4Y0</accession>
<keyword evidence="1" id="KW-0808">Transferase</keyword>